<feature type="coiled-coil region" evidence="1">
    <location>
        <begin position="90"/>
        <end position="117"/>
    </location>
</feature>
<evidence type="ECO:0000313" key="3">
    <source>
        <dbReference type="Proteomes" id="UP000479000"/>
    </source>
</evidence>
<dbReference type="EMBL" id="CADCXU010027024">
    <property type="protein sequence ID" value="CAB0013840.1"/>
    <property type="molecule type" value="Genomic_DNA"/>
</dbReference>
<protein>
    <submittedName>
        <fullName evidence="2">Uncharacterized protein</fullName>
    </submittedName>
</protein>
<accession>A0A6H5HD77</accession>
<sequence length="319" mass="36456">MTKRWATKGQAESIGHQAAASDRHKCVHHFICTHTMANRHSYEALHSVLVSTAYRLADVERQVAHIFQDCIAPSDGSGDGQREYELLGRLKKLRDDISAMRQDLSNARKECSKESEEVTKPFVRKLDSCETLPVLQRNRIIPTGMNEGAIWRALWETNALMVRLINDVRFSWELLRPEKPTIWHELILKLKLKLKPKLKLSLKLEVKLTLIVKPKLNGRKNGSERNRKEMGKTAICHSPGRHSPACSGWSIGQYWNIFDDMGPLSNNIGRCQTKSNNIGQYRTSWTILDRSGQRAMNWTQDWTGAQTQCDAGLERPKCK</sequence>
<name>A0A6H5HD77_9HEMI</name>
<reference evidence="2 3" key="1">
    <citation type="submission" date="2020-02" db="EMBL/GenBank/DDBJ databases">
        <authorList>
            <person name="Ferguson B K."/>
        </authorList>
    </citation>
    <scope>NUCLEOTIDE SEQUENCE [LARGE SCALE GENOMIC DNA]</scope>
</reference>
<proteinExistence type="predicted"/>
<gene>
    <name evidence="2" type="ORF">NTEN_LOCUS18392</name>
</gene>
<evidence type="ECO:0000256" key="1">
    <source>
        <dbReference type="SAM" id="Coils"/>
    </source>
</evidence>
<evidence type="ECO:0000313" key="2">
    <source>
        <dbReference type="EMBL" id="CAB0013840.1"/>
    </source>
</evidence>
<keyword evidence="3" id="KW-1185">Reference proteome</keyword>
<feature type="non-terminal residue" evidence="2">
    <location>
        <position position="319"/>
    </location>
</feature>
<keyword evidence="1" id="KW-0175">Coiled coil</keyword>
<organism evidence="2 3">
    <name type="scientific">Nesidiocoris tenuis</name>
    <dbReference type="NCBI Taxonomy" id="355587"/>
    <lineage>
        <taxon>Eukaryota</taxon>
        <taxon>Metazoa</taxon>
        <taxon>Ecdysozoa</taxon>
        <taxon>Arthropoda</taxon>
        <taxon>Hexapoda</taxon>
        <taxon>Insecta</taxon>
        <taxon>Pterygota</taxon>
        <taxon>Neoptera</taxon>
        <taxon>Paraneoptera</taxon>
        <taxon>Hemiptera</taxon>
        <taxon>Heteroptera</taxon>
        <taxon>Panheteroptera</taxon>
        <taxon>Cimicomorpha</taxon>
        <taxon>Miridae</taxon>
        <taxon>Dicyphina</taxon>
        <taxon>Nesidiocoris</taxon>
    </lineage>
</organism>
<dbReference type="AlphaFoldDB" id="A0A6H5HD77"/>
<dbReference type="Proteomes" id="UP000479000">
    <property type="component" value="Unassembled WGS sequence"/>
</dbReference>